<dbReference type="InParanoid" id="A0A2H3DWT4"/>
<dbReference type="OrthoDB" id="5599874at2759"/>
<dbReference type="STRING" id="47427.A0A2H3DWT4"/>
<keyword evidence="2" id="KW-1185">Reference proteome</keyword>
<accession>A0A2H3DWT4</accession>
<evidence type="ECO:0000313" key="1">
    <source>
        <dbReference type="EMBL" id="PBK98520.1"/>
    </source>
</evidence>
<dbReference type="Proteomes" id="UP000217790">
    <property type="component" value="Unassembled WGS sequence"/>
</dbReference>
<evidence type="ECO:0000313" key="2">
    <source>
        <dbReference type="Proteomes" id="UP000217790"/>
    </source>
</evidence>
<sequence>MVITRRAFFEPESHSKPADIEFKSVNEETASRLARVHVGIGADGRKGTDMDISQNCLIGVINSENGEANKVKNQITGEWDGVPQVGAYYRDHGIK</sequence>
<dbReference type="AlphaFoldDB" id="A0A2H3DWT4"/>
<protein>
    <submittedName>
        <fullName evidence="1">Uncharacterized protein</fullName>
    </submittedName>
</protein>
<dbReference type="EMBL" id="KZ293648">
    <property type="protein sequence ID" value="PBK98520.1"/>
    <property type="molecule type" value="Genomic_DNA"/>
</dbReference>
<name>A0A2H3DWT4_ARMGA</name>
<organism evidence="1 2">
    <name type="scientific">Armillaria gallica</name>
    <name type="common">Bulbous honey fungus</name>
    <name type="synonym">Armillaria bulbosa</name>
    <dbReference type="NCBI Taxonomy" id="47427"/>
    <lineage>
        <taxon>Eukaryota</taxon>
        <taxon>Fungi</taxon>
        <taxon>Dikarya</taxon>
        <taxon>Basidiomycota</taxon>
        <taxon>Agaricomycotina</taxon>
        <taxon>Agaricomycetes</taxon>
        <taxon>Agaricomycetidae</taxon>
        <taxon>Agaricales</taxon>
        <taxon>Marasmiineae</taxon>
        <taxon>Physalacriaceae</taxon>
        <taxon>Armillaria</taxon>
    </lineage>
</organism>
<reference evidence="2" key="1">
    <citation type="journal article" date="2017" name="Nat. Ecol. Evol.">
        <title>Genome expansion and lineage-specific genetic innovations in the forest pathogenic fungi Armillaria.</title>
        <authorList>
            <person name="Sipos G."/>
            <person name="Prasanna A.N."/>
            <person name="Walter M.C."/>
            <person name="O'Connor E."/>
            <person name="Balint B."/>
            <person name="Krizsan K."/>
            <person name="Kiss B."/>
            <person name="Hess J."/>
            <person name="Varga T."/>
            <person name="Slot J."/>
            <person name="Riley R."/>
            <person name="Boka B."/>
            <person name="Rigling D."/>
            <person name="Barry K."/>
            <person name="Lee J."/>
            <person name="Mihaltcheva S."/>
            <person name="LaButti K."/>
            <person name="Lipzen A."/>
            <person name="Waldron R."/>
            <person name="Moloney N.M."/>
            <person name="Sperisen C."/>
            <person name="Kredics L."/>
            <person name="Vagvoelgyi C."/>
            <person name="Patrignani A."/>
            <person name="Fitzpatrick D."/>
            <person name="Nagy I."/>
            <person name="Doyle S."/>
            <person name="Anderson J.B."/>
            <person name="Grigoriev I.V."/>
            <person name="Gueldener U."/>
            <person name="Muensterkoetter M."/>
            <person name="Nagy L.G."/>
        </authorList>
    </citation>
    <scope>NUCLEOTIDE SEQUENCE [LARGE SCALE GENOMIC DNA]</scope>
    <source>
        <strain evidence="2">Ar21-2</strain>
    </source>
</reference>
<gene>
    <name evidence="1" type="ORF">ARMGADRAFT_579655</name>
</gene>
<proteinExistence type="predicted"/>